<organism evidence="1 2">
    <name type="scientific">Cinchona calisaya</name>
    <dbReference type="NCBI Taxonomy" id="153742"/>
    <lineage>
        <taxon>Eukaryota</taxon>
        <taxon>Viridiplantae</taxon>
        <taxon>Streptophyta</taxon>
        <taxon>Embryophyta</taxon>
        <taxon>Tracheophyta</taxon>
        <taxon>Spermatophyta</taxon>
        <taxon>Magnoliopsida</taxon>
        <taxon>eudicotyledons</taxon>
        <taxon>Gunneridae</taxon>
        <taxon>Pentapetalae</taxon>
        <taxon>asterids</taxon>
        <taxon>lamiids</taxon>
        <taxon>Gentianales</taxon>
        <taxon>Rubiaceae</taxon>
        <taxon>Cinchonoideae</taxon>
        <taxon>Cinchoneae</taxon>
        <taxon>Cinchona</taxon>
    </lineage>
</organism>
<proteinExistence type="predicted"/>
<evidence type="ECO:0000313" key="2">
    <source>
        <dbReference type="Proteomes" id="UP001630127"/>
    </source>
</evidence>
<sequence>MDAINRETGLEHIALTVNMLWRLWKTRNNMQFQEKDRSFVQAVNQEWSEWIEFNCLNRRDQRRNIAQTRHEGESHYKTTIEQNMIILATTAKIQIHHSKNGYGIDAGKHGNHIKIAWALTENKEGVKKIEEAKAIKLPLIKAKETGWLRVAIRY</sequence>
<evidence type="ECO:0000313" key="1">
    <source>
        <dbReference type="EMBL" id="KAL3509346.1"/>
    </source>
</evidence>
<reference evidence="1 2" key="1">
    <citation type="submission" date="2024-11" db="EMBL/GenBank/DDBJ databases">
        <title>A near-complete genome assembly of Cinchona calisaya.</title>
        <authorList>
            <person name="Lian D.C."/>
            <person name="Zhao X.W."/>
            <person name="Wei L."/>
        </authorList>
    </citation>
    <scope>NUCLEOTIDE SEQUENCE [LARGE SCALE GENOMIC DNA]</scope>
    <source>
        <tissue evidence="1">Nenye</tissue>
    </source>
</reference>
<keyword evidence="2" id="KW-1185">Reference proteome</keyword>
<accession>A0ABD2YPN9</accession>
<name>A0ABD2YPN9_9GENT</name>
<gene>
    <name evidence="1" type="ORF">ACH5RR_028747</name>
</gene>
<dbReference type="EMBL" id="JBJUIK010000012">
    <property type="protein sequence ID" value="KAL3509346.1"/>
    <property type="molecule type" value="Genomic_DNA"/>
</dbReference>
<dbReference type="AlphaFoldDB" id="A0ABD2YPN9"/>
<comment type="caution">
    <text evidence="1">The sequence shown here is derived from an EMBL/GenBank/DDBJ whole genome shotgun (WGS) entry which is preliminary data.</text>
</comment>
<dbReference type="Proteomes" id="UP001630127">
    <property type="component" value="Unassembled WGS sequence"/>
</dbReference>
<protein>
    <submittedName>
        <fullName evidence="1">Uncharacterized protein</fullName>
    </submittedName>
</protein>